<dbReference type="InterPro" id="IPR005835">
    <property type="entry name" value="NTP_transferase_dom"/>
</dbReference>
<reference evidence="11 12" key="1">
    <citation type="submission" date="2019-08" db="EMBL/GenBank/DDBJ databases">
        <title>Hyperibacter terrae gen. nov., sp. nov. and Hyperibacter viscosus sp. nov., two new members in the family Rhodospirillaceae isolated from the rhizosphere of Hypericum perforatum.</title>
        <authorList>
            <person name="Noviana Z."/>
        </authorList>
    </citation>
    <scope>NUCLEOTIDE SEQUENCE [LARGE SCALE GENOMIC DNA]</scope>
    <source>
        <strain evidence="11 12">R5913</strain>
    </source>
</reference>
<evidence type="ECO:0000256" key="4">
    <source>
        <dbReference type="ARBA" id="ARBA00022679"/>
    </source>
</evidence>
<protein>
    <recommendedName>
        <fullName evidence="3 9">Glucose-1-phosphate thymidylyltransferase</fullName>
        <ecNumber evidence="3 9">2.7.7.24</ecNumber>
    </recommendedName>
</protein>
<dbReference type="Pfam" id="PF00483">
    <property type="entry name" value="NTP_transferase"/>
    <property type="match status" value="1"/>
</dbReference>
<evidence type="ECO:0000256" key="8">
    <source>
        <dbReference type="ARBA" id="ARBA00049336"/>
    </source>
</evidence>
<dbReference type="GO" id="GO:0008879">
    <property type="term" value="F:glucose-1-phosphate thymidylyltransferase activity"/>
    <property type="evidence" value="ECO:0007669"/>
    <property type="project" value="UniProtKB-EC"/>
</dbReference>
<name>A0A5J6MKL0_9PROT</name>
<organism evidence="11 12">
    <name type="scientific">Hypericibacter terrae</name>
    <dbReference type="NCBI Taxonomy" id="2602015"/>
    <lineage>
        <taxon>Bacteria</taxon>
        <taxon>Pseudomonadati</taxon>
        <taxon>Pseudomonadota</taxon>
        <taxon>Alphaproteobacteria</taxon>
        <taxon>Rhodospirillales</taxon>
        <taxon>Dongiaceae</taxon>
        <taxon>Hypericibacter</taxon>
    </lineage>
</organism>
<dbReference type="KEGG" id="htq:FRZ44_32370"/>
<comment type="function">
    <text evidence="9">Catalyzes the formation of dTDP-glucose, from dTTP and glucose 1-phosphate, as well as its pyrophosphorolysis.</text>
</comment>
<gene>
    <name evidence="11" type="ORF">FRZ44_32370</name>
</gene>
<dbReference type="InterPro" id="IPR005907">
    <property type="entry name" value="G1P_thy_trans_s"/>
</dbReference>
<dbReference type="SUPFAM" id="SSF53448">
    <property type="entry name" value="Nucleotide-diphospho-sugar transferases"/>
    <property type="match status" value="1"/>
</dbReference>
<dbReference type="CDD" id="cd02538">
    <property type="entry name" value="G1P_TT_short"/>
    <property type="match status" value="1"/>
</dbReference>
<proteinExistence type="inferred from homology"/>
<sequence>MTRKGIILAGGSGTRLYPVTHAISKQLLPIYDKPMVYYPLATLMHAGIREILLISTPRDLPGFRALFGNGARWGLDISYAEQPRPEGLAQAFLIGADFVGESPSALVLGDNLFFGHGLTELLEHANARDQGATVFAYWVDDPERYGVVEFDAHGSAQSIVEKPKQTRSNWAVTGLYFYDPAVVEIARRIRPSARGELEITDVNGAYLTAGRLHVEKMGRGYAWLDTGTHDSLIEAASFVRIMEQRQGLKIACIEEIAYRKGFIDKRQLLKLAGELKNTKYGRYLEIVAAEEMP</sequence>
<comment type="catalytic activity">
    <reaction evidence="8 9">
        <text>dTTP + alpha-D-glucose 1-phosphate + H(+) = dTDP-alpha-D-glucose + diphosphate</text>
        <dbReference type="Rhea" id="RHEA:15225"/>
        <dbReference type="ChEBI" id="CHEBI:15378"/>
        <dbReference type="ChEBI" id="CHEBI:33019"/>
        <dbReference type="ChEBI" id="CHEBI:37568"/>
        <dbReference type="ChEBI" id="CHEBI:57477"/>
        <dbReference type="ChEBI" id="CHEBI:58601"/>
        <dbReference type="EC" id="2.7.7.24"/>
    </reaction>
</comment>
<evidence type="ECO:0000259" key="10">
    <source>
        <dbReference type="Pfam" id="PF00483"/>
    </source>
</evidence>
<dbReference type="RefSeq" id="WP_151178142.1">
    <property type="nucleotide sequence ID" value="NZ_CP042906.1"/>
</dbReference>
<comment type="cofactor">
    <cofactor evidence="1">
        <name>Mg(2+)</name>
        <dbReference type="ChEBI" id="CHEBI:18420"/>
    </cofactor>
</comment>
<comment type="similarity">
    <text evidence="2 9">Belongs to the glucose-1-phosphate thymidylyltransferase family.</text>
</comment>
<evidence type="ECO:0000256" key="5">
    <source>
        <dbReference type="ARBA" id="ARBA00022695"/>
    </source>
</evidence>
<dbReference type="PANTHER" id="PTHR43532:SF1">
    <property type="entry name" value="GLUCOSE-1-PHOSPHATE THYMIDYLYLTRANSFERASE 1"/>
    <property type="match status" value="1"/>
</dbReference>
<evidence type="ECO:0000256" key="2">
    <source>
        <dbReference type="ARBA" id="ARBA00010480"/>
    </source>
</evidence>
<evidence type="ECO:0000256" key="9">
    <source>
        <dbReference type="RuleBase" id="RU003706"/>
    </source>
</evidence>
<dbReference type="Proteomes" id="UP000326202">
    <property type="component" value="Chromosome"/>
</dbReference>
<keyword evidence="6 9" id="KW-0479">Metal-binding</keyword>
<dbReference type="FunFam" id="3.90.550.10:FF:000023">
    <property type="entry name" value="Glucose-1-phosphate thymidylyltransferase"/>
    <property type="match status" value="1"/>
</dbReference>
<evidence type="ECO:0000313" key="12">
    <source>
        <dbReference type="Proteomes" id="UP000326202"/>
    </source>
</evidence>
<accession>A0A5J6MKL0</accession>
<dbReference type="GO" id="GO:0046872">
    <property type="term" value="F:metal ion binding"/>
    <property type="evidence" value="ECO:0007669"/>
    <property type="project" value="UniProtKB-KW"/>
</dbReference>
<dbReference type="EC" id="2.7.7.24" evidence="3 9"/>
<dbReference type="EMBL" id="CP042906">
    <property type="protein sequence ID" value="QEX17933.1"/>
    <property type="molecule type" value="Genomic_DNA"/>
</dbReference>
<evidence type="ECO:0000256" key="3">
    <source>
        <dbReference type="ARBA" id="ARBA00012461"/>
    </source>
</evidence>
<keyword evidence="5 9" id="KW-0548">Nucleotidyltransferase</keyword>
<keyword evidence="4 9" id="KW-0808">Transferase</keyword>
<dbReference type="OrthoDB" id="9803871at2"/>
<dbReference type="InterPro" id="IPR029044">
    <property type="entry name" value="Nucleotide-diphossugar_trans"/>
</dbReference>
<evidence type="ECO:0000256" key="6">
    <source>
        <dbReference type="ARBA" id="ARBA00022723"/>
    </source>
</evidence>
<keyword evidence="7 9" id="KW-0460">Magnesium</keyword>
<keyword evidence="12" id="KW-1185">Reference proteome</keyword>
<evidence type="ECO:0000256" key="7">
    <source>
        <dbReference type="ARBA" id="ARBA00022842"/>
    </source>
</evidence>
<evidence type="ECO:0000256" key="1">
    <source>
        <dbReference type="ARBA" id="ARBA00001946"/>
    </source>
</evidence>
<dbReference type="Gene3D" id="3.90.550.10">
    <property type="entry name" value="Spore Coat Polysaccharide Biosynthesis Protein SpsA, Chain A"/>
    <property type="match status" value="1"/>
</dbReference>
<dbReference type="AlphaFoldDB" id="A0A5J6MKL0"/>
<dbReference type="NCBIfam" id="TIGR01207">
    <property type="entry name" value="rmlA"/>
    <property type="match status" value="1"/>
</dbReference>
<feature type="domain" description="Nucleotidyl transferase" evidence="10">
    <location>
        <begin position="4"/>
        <end position="239"/>
    </location>
</feature>
<evidence type="ECO:0000313" key="11">
    <source>
        <dbReference type="EMBL" id="QEX17933.1"/>
    </source>
</evidence>
<dbReference type="PANTHER" id="PTHR43532">
    <property type="entry name" value="GLUCOSE-1-PHOSPHATE THYMIDYLYLTRANSFERASE"/>
    <property type="match status" value="1"/>
</dbReference>